<gene>
    <name evidence="3" type="ORF">STSP1_02258</name>
</gene>
<dbReference type="NCBIfam" id="TIGR02532">
    <property type="entry name" value="IV_pilin_GFxxxE"/>
    <property type="match status" value="1"/>
</dbReference>
<feature type="region of interest" description="Disordered" evidence="1">
    <location>
        <begin position="152"/>
        <end position="223"/>
    </location>
</feature>
<keyword evidence="2" id="KW-1133">Transmembrane helix</keyword>
<keyword evidence="4" id="KW-1185">Reference proteome</keyword>
<protein>
    <submittedName>
        <fullName evidence="3">Uncharacterized protein</fullName>
    </submittedName>
</protein>
<dbReference type="RefSeq" id="WP_085756450.1">
    <property type="nucleotide sequence ID" value="NZ_CP021023.1"/>
</dbReference>
<dbReference type="AlphaFoldDB" id="A0A1W6LQ22"/>
<evidence type="ECO:0000256" key="1">
    <source>
        <dbReference type="SAM" id="MobiDB-lite"/>
    </source>
</evidence>
<dbReference type="InterPro" id="IPR012902">
    <property type="entry name" value="N_methyl_site"/>
</dbReference>
<dbReference type="STRING" id="1941349.STSP1_02258"/>
<dbReference type="KEGG" id="pbp:STSP1_02258"/>
<feature type="compositionally biased region" description="Low complexity" evidence="1">
    <location>
        <begin position="164"/>
        <end position="174"/>
    </location>
</feature>
<feature type="transmembrane region" description="Helical" evidence="2">
    <location>
        <begin position="12"/>
        <end position="34"/>
    </location>
</feature>
<name>A0A1W6LQ22_9BACT</name>
<organism evidence="3 4">
    <name type="scientific">Sedimentisphaera salicampi</name>
    <dbReference type="NCBI Taxonomy" id="1941349"/>
    <lineage>
        <taxon>Bacteria</taxon>
        <taxon>Pseudomonadati</taxon>
        <taxon>Planctomycetota</taxon>
        <taxon>Phycisphaerae</taxon>
        <taxon>Sedimentisphaerales</taxon>
        <taxon>Sedimentisphaeraceae</taxon>
        <taxon>Sedimentisphaera</taxon>
    </lineage>
</organism>
<dbReference type="Proteomes" id="UP000193334">
    <property type="component" value="Chromosome"/>
</dbReference>
<sequence length="223" mass="25742">MKTLSQNRKAFTLLESMAALFVMGIVTTGVMVTISNCIDSMTDMRLEQEAVKLARENMEYLLAEKDVREYVESGVDEYNPNLSWEMGYEVKTFPETDQQWIKAFSMVEFYNSDNELDSVELENWLAKLSMRESQQLEEQRQLEQEYLDQLAEDDSEYSDEQKDGQSSQEESQAQGEDRDARNDSDEDSDSPSSQQDSESGQRQPQSDFENLKDEVMNMFGGQE</sequence>
<evidence type="ECO:0000313" key="4">
    <source>
        <dbReference type="Proteomes" id="UP000193334"/>
    </source>
</evidence>
<evidence type="ECO:0000313" key="3">
    <source>
        <dbReference type="EMBL" id="ARN57832.1"/>
    </source>
</evidence>
<keyword evidence="2" id="KW-0812">Transmembrane</keyword>
<keyword evidence="2" id="KW-0472">Membrane</keyword>
<evidence type="ECO:0000256" key="2">
    <source>
        <dbReference type="SAM" id="Phobius"/>
    </source>
</evidence>
<dbReference type="Pfam" id="PF07963">
    <property type="entry name" value="N_methyl"/>
    <property type="match status" value="1"/>
</dbReference>
<dbReference type="EMBL" id="CP021023">
    <property type="protein sequence ID" value="ARN57832.1"/>
    <property type="molecule type" value="Genomic_DNA"/>
</dbReference>
<reference evidence="4" key="1">
    <citation type="submission" date="2017-04" db="EMBL/GenBank/DDBJ databases">
        <title>Comparative genomics and description of representatives of a novel lineage of planctomycetes thriving in anoxic sediments.</title>
        <authorList>
            <person name="Spring S."/>
            <person name="Bunk B."/>
            <person name="Sproer C."/>
        </authorList>
    </citation>
    <scope>NUCLEOTIDE SEQUENCE [LARGE SCALE GENOMIC DNA]</scope>
    <source>
        <strain evidence="4">ST-PulAB-D4</strain>
    </source>
</reference>
<accession>A0A1W6LQ22</accession>
<proteinExistence type="predicted"/>